<feature type="compositionally biased region" description="Low complexity" evidence="1">
    <location>
        <begin position="1048"/>
        <end position="1068"/>
    </location>
</feature>
<dbReference type="EMBL" id="ADBJ01000047">
    <property type="protein sequence ID" value="EFA76489.1"/>
    <property type="molecule type" value="Genomic_DNA"/>
</dbReference>
<feature type="compositionally biased region" description="Low complexity" evidence="1">
    <location>
        <begin position="930"/>
        <end position="987"/>
    </location>
</feature>
<dbReference type="InterPro" id="IPR050868">
    <property type="entry name" value="ELMO_domain-containing"/>
</dbReference>
<feature type="region of interest" description="Disordered" evidence="1">
    <location>
        <begin position="1031"/>
        <end position="1068"/>
    </location>
</feature>
<dbReference type="GO" id="GO:0007015">
    <property type="term" value="P:actin filament organization"/>
    <property type="evidence" value="ECO:0007669"/>
    <property type="project" value="TreeGrafter"/>
</dbReference>
<feature type="region of interest" description="Disordered" evidence="1">
    <location>
        <begin position="174"/>
        <end position="199"/>
    </location>
</feature>
<dbReference type="Proteomes" id="UP000001396">
    <property type="component" value="Unassembled WGS sequence"/>
</dbReference>
<comment type="caution">
    <text evidence="3">The sequence shown here is derived from an EMBL/GenBank/DDBJ whole genome shotgun (WGS) entry which is preliminary data.</text>
</comment>
<feature type="compositionally biased region" description="Low complexity" evidence="1">
    <location>
        <begin position="114"/>
        <end position="149"/>
    </location>
</feature>
<feature type="compositionally biased region" description="Basic and acidic residues" evidence="1">
    <location>
        <begin position="998"/>
        <end position="1008"/>
    </location>
</feature>
<organism evidence="3 4">
    <name type="scientific">Heterostelium pallidum (strain ATCC 26659 / Pp 5 / PN500)</name>
    <name type="common">Cellular slime mold</name>
    <name type="synonym">Polysphondylium pallidum</name>
    <dbReference type="NCBI Taxonomy" id="670386"/>
    <lineage>
        <taxon>Eukaryota</taxon>
        <taxon>Amoebozoa</taxon>
        <taxon>Evosea</taxon>
        <taxon>Eumycetozoa</taxon>
        <taxon>Dictyostelia</taxon>
        <taxon>Acytosteliales</taxon>
        <taxon>Acytosteliaceae</taxon>
        <taxon>Heterostelium</taxon>
    </lineage>
</organism>
<evidence type="ECO:0000259" key="2">
    <source>
        <dbReference type="PROSITE" id="PS51335"/>
    </source>
</evidence>
<keyword evidence="4" id="KW-1185">Reference proteome</keyword>
<dbReference type="PANTHER" id="PTHR12771:SF65">
    <property type="entry name" value="ELMO DOMAIN-CONTAINING PROTEIN E"/>
    <property type="match status" value="1"/>
</dbReference>
<reference evidence="3 4" key="1">
    <citation type="journal article" date="2011" name="Genome Res.">
        <title>Phylogeny-wide analysis of social amoeba genomes highlights ancient origins for complex intercellular communication.</title>
        <authorList>
            <person name="Heidel A.J."/>
            <person name="Lawal H.M."/>
            <person name="Felder M."/>
            <person name="Schilde C."/>
            <person name="Helps N.R."/>
            <person name="Tunggal B."/>
            <person name="Rivero F."/>
            <person name="John U."/>
            <person name="Schleicher M."/>
            <person name="Eichinger L."/>
            <person name="Platzer M."/>
            <person name="Noegel A.A."/>
            <person name="Schaap P."/>
            <person name="Gloeckner G."/>
        </authorList>
    </citation>
    <scope>NUCLEOTIDE SEQUENCE [LARGE SCALE GENOMIC DNA]</scope>
    <source>
        <strain evidence="4">ATCC 26659 / Pp 5 / PN500</strain>
    </source>
</reference>
<gene>
    <name evidence="3" type="primary">elmoE</name>
    <name evidence="3" type="ORF">PPL_10257</name>
</gene>
<feature type="compositionally biased region" description="Low complexity" evidence="1">
    <location>
        <begin position="634"/>
        <end position="662"/>
    </location>
</feature>
<dbReference type="PROSITE" id="PS51335">
    <property type="entry name" value="ELMO"/>
    <property type="match status" value="1"/>
</dbReference>
<evidence type="ECO:0000313" key="3">
    <source>
        <dbReference type="EMBL" id="EFA76489.1"/>
    </source>
</evidence>
<feature type="compositionally biased region" description="Polar residues" evidence="1">
    <location>
        <begin position="303"/>
        <end position="312"/>
    </location>
</feature>
<proteinExistence type="predicted"/>
<feature type="region of interest" description="Disordered" evidence="1">
    <location>
        <begin position="924"/>
        <end position="1008"/>
    </location>
</feature>
<dbReference type="FunCoup" id="D3BQR9">
    <property type="interactions" value="589"/>
</dbReference>
<feature type="domain" description="ELMO" evidence="2">
    <location>
        <begin position="529"/>
        <end position="728"/>
    </location>
</feature>
<dbReference type="AlphaFoldDB" id="D3BQR9"/>
<dbReference type="PANTHER" id="PTHR12771">
    <property type="entry name" value="ENGULFMENT AND CELL MOTILITY"/>
    <property type="match status" value="1"/>
</dbReference>
<feature type="region of interest" description="Disordered" evidence="1">
    <location>
        <begin position="303"/>
        <end position="364"/>
    </location>
</feature>
<protein>
    <submittedName>
        <fullName evidence="3">Engulfment and cell motility ELM family protein</fullName>
    </submittedName>
</protein>
<feature type="compositionally biased region" description="Low complexity" evidence="1">
    <location>
        <begin position="313"/>
        <end position="357"/>
    </location>
</feature>
<feature type="region of interest" description="Disordered" evidence="1">
    <location>
        <begin position="106"/>
        <end position="155"/>
    </location>
</feature>
<dbReference type="GO" id="GO:0005886">
    <property type="term" value="C:plasma membrane"/>
    <property type="evidence" value="ECO:0007669"/>
    <property type="project" value="TreeGrafter"/>
</dbReference>
<feature type="compositionally biased region" description="Low complexity" evidence="1">
    <location>
        <begin position="875"/>
        <end position="901"/>
    </location>
</feature>
<dbReference type="Pfam" id="PF04727">
    <property type="entry name" value="ELMO_CED12"/>
    <property type="match status" value="1"/>
</dbReference>
<dbReference type="InParanoid" id="D3BQR9"/>
<evidence type="ECO:0000256" key="1">
    <source>
        <dbReference type="SAM" id="MobiDB-lite"/>
    </source>
</evidence>
<evidence type="ECO:0000313" key="4">
    <source>
        <dbReference type="Proteomes" id="UP000001396"/>
    </source>
</evidence>
<feature type="region of interest" description="Disordered" evidence="1">
    <location>
        <begin position="634"/>
        <end position="670"/>
    </location>
</feature>
<feature type="region of interest" description="Disordered" evidence="1">
    <location>
        <begin position="862"/>
        <end position="908"/>
    </location>
</feature>
<dbReference type="GeneID" id="31365728"/>
<dbReference type="GO" id="GO:0048870">
    <property type="term" value="P:cell motility"/>
    <property type="evidence" value="ECO:0007669"/>
    <property type="project" value="TreeGrafter"/>
</dbReference>
<name>D3BQR9_HETP5</name>
<sequence length="1087" mass="121270">MPQQCTRVKIYDPDGTEFFYECKSNVAFQGHIRHLFENLIEFSQSFQSSTLRLISDTNGLISSHYGLQEASSGHWIEDVNDSKFQKEDNILFFKLRPLSRYISDVESLLPPPTNTTTTTTISPPTNINNNNNSNISTPNSSTPNSQPSSLRSHIESQIQTQFKMRTTTLVNSNLTSTNATNNNTTTQNNNNNNSKSNKKALRKAIESLHIHLTLLMLKERTRNDHVYISSDNLVKIIRIIFRSPTLWAINLLVGYLQRNNSFSTSASNINDNGNTILKSITNTMLTTTITTTTTDISPSATINRTFSKSTGRTNTLTSSSVQTSNSSSSSSNNNNSINNSSNSNGNSNGNTSNQFSNRDSLGHQDSSGNQISLFTLIDQSIKTCSSEFKKNFYLYLMEQYDQRRDSILDTVDAAVDTDANDDDDLYFNKAIRASASVQSLSSSLLSIPNLHSEIIIQTISMINNIYLLSPNPVNYIIRLHKDNIFRSLYELKIKDNLISDSIQYKTLRKYLVNELKDQCLESIDTERIQHQILFSDLWSSTLTLYPYGGCSSYKWLLLGFRGANPSDDLNCTGVIALRNLNYFAKQHTSLFNDNTLVDCQMLSKSYPVALVGISLSYLLSKAYGFRLNKDNNNNNNDSINNNSGSSNSVNEDNNNNNNNNNNDDGKSEIVEEDPSEKWDIVFSDYNWLDECYVSTFILFESLWSFQSISYSDFSTILSTTESIITKTIEKKPVNSQEFTEYIVGCLLESTEVTNAIDVVHRFNQLLSNDTSITDIAYSCHSLIRFFGESLDSLTYQFLPPNLVKSKSDSLQERNNRIETFIGEWLDSEQVDYGEKIRFSVQIQESLLTASLKNNSNNNNNNYANGGGIVNSPLKNVQNSLNGSGGVSLRSSNSSNNQNGSNTNTDPVVESRINKLNKFFGEMIHPSQLGSSTDSSPSVVSTSPNPPTSTTSTTLATLPPATTTTTNNKNNNNNTHDTSTTTTAKNNHQTSKNESLEEDQIKPKSPEEKSIDKVQRLLGVDLQKANISFSKLHKMQQPPSPPNELLPAQPIQLNQSQQQQQQKQSPVPISSVVVSTSPKFSFINLANL</sequence>
<accession>D3BQR9</accession>
<dbReference type="RefSeq" id="XP_020428621.1">
    <property type="nucleotide sequence ID" value="XM_020581036.1"/>
</dbReference>
<feature type="compositionally biased region" description="Low complexity" evidence="1">
    <location>
        <begin position="174"/>
        <end position="195"/>
    </location>
</feature>
<dbReference type="InterPro" id="IPR006816">
    <property type="entry name" value="ELMO_dom"/>
</dbReference>